<dbReference type="RefSeq" id="XP_016217380.1">
    <property type="nucleotide sequence ID" value="XM_016354368.1"/>
</dbReference>
<keyword evidence="3" id="KW-1185">Reference proteome</keyword>
<accession>A0A0D1XXQ0</accession>
<dbReference type="EMBL" id="KN847532">
    <property type="protein sequence ID" value="KIW07511.1"/>
    <property type="molecule type" value="Genomic_DNA"/>
</dbReference>
<dbReference type="SUPFAM" id="SSF49344">
    <property type="entry name" value="CBD9-like"/>
    <property type="match status" value="1"/>
</dbReference>
<evidence type="ECO:0008006" key="4">
    <source>
        <dbReference type="Google" id="ProtNLM"/>
    </source>
</evidence>
<proteinExistence type="predicted"/>
<keyword evidence="1" id="KW-0732">Signal</keyword>
<dbReference type="CDD" id="cd09620">
    <property type="entry name" value="CBM9_like_3"/>
    <property type="match status" value="1"/>
</dbReference>
<protein>
    <recommendedName>
        <fullName evidence="4">Carbohydrate-binding domain-containing protein</fullName>
    </recommendedName>
</protein>
<dbReference type="Proteomes" id="UP000053259">
    <property type="component" value="Unassembled WGS sequence"/>
</dbReference>
<gene>
    <name evidence="2" type="ORF">PV09_01476</name>
</gene>
<name>A0A0D1XXQ0_9PEZI</name>
<evidence type="ECO:0000256" key="1">
    <source>
        <dbReference type="SAM" id="SignalP"/>
    </source>
</evidence>
<organism evidence="2 3">
    <name type="scientific">Verruconis gallopava</name>
    <dbReference type="NCBI Taxonomy" id="253628"/>
    <lineage>
        <taxon>Eukaryota</taxon>
        <taxon>Fungi</taxon>
        <taxon>Dikarya</taxon>
        <taxon>Ascomycota</taxon>
        <taxon>Pezizomycotina</taxon>
        <taxon>Dothideomycetes</taxon>
        <taxon>Pleosporomycetidae</taxon>
        <taxon>Venturiales</taxon>
        <taxon>Sympoventuriaceae</taxon>
        <taxon>Verruconis</taxon>
    </lineage>
</organism>
<dbReference type="Gene3D" id="2.60.40.1190">
    <property type="match status" value="1"/>
</dbReference>
<dbReference type="VEuPathDB" id="FungiDB:PV09_01476"/>
<evidence type="ECO:0000313" key="2">
    <source>
        <dbReference type="EMBL" id="KIW07511.1"/>
    </source>
</evidence>
<evidence type="ECO:0000313" key="3">
    <source>
        <dbReference type="Proteomes" id="UP000053259"/>
    </source>
</evidence>
<dbReference type="HOGENOM" id="CLU_083103_0_0_1"/>
<feature type="chain" id="PRO_5002251578" description="Carbohydrate-binding domain-containing protein" evidence="1">
    <location>
        <begin position="18"/>
        <end position="223"/>
    </location>
</feature>
<sequence length="223" mass="25295">MLSYFLKWAIMAVAVSAAVPSLDVPACPFKSMINYDKSVPDLEDFPLTQVELCYSAQYIHINFTAYNETSFFYNSSYGTNDPIYNYEVMEVFVYHGKNDPQTYLEFEVAPNNVTFNSFIYNPSKIRAAGAPFDRFYISEPVVDGLTASTMLDKLGQTWKSSVRIPLALFNVDSGQAKGTLWRMNFFRTVVSPKTFPNQLLGAWSVPNAANFHMTPFFGYVKFV</sequence>
<reference evidence="2 3" key="1">
    <citation type="submission" date="2015-01" db="EMBL/GenBank/DDBJ databases">
        <title>The Genome Sequence of Ochroconis gallopava CBS43764.</title>
        <authorList>
            <consortium name="The Broad Institute Genomics Platform"/>
            <person name="Cuomo C."/>
            <person name="de Hoog S."/>
            <person name="Gorbushina A."/>
            <person name="Stielow B."/>
            <person name="Teixiera M."/>
            <person name="Abouelleil A."/>
            <person name="Chapman S.B."/>
            <person name="Priest M."/>
            <person name="Young S.K."/>
            <person name="Wortman J."/>
            <person name="Nusbaum C."/>
            <person name="Birren B."/>
        </authorList>
    </citation>
    <scope>NUCLEOTIDE SEQUENCE [LARGE SCALE GENOMIC DNA]</scope>
    <source>
        <strain evidence="2 3">CBS 43764</strain>
    </source>
</reference>
<dbReference type="InParanoid" id="A0A0D1XXQ0"/>
<dbReference type="AlphaFoldDB" id="A0A0D1XXQ0"/>
<dbReference type="STRING" id="253628.A0A0D1XXQ0"/>
<feature type="signal peptide" evidence="1">
    <location>
        <begin position="1"/>
        <end position="17"/>
    </location>
</feature>
<dbReference type="GeneID" id="27309449"/>
<dbReference type="OrthoDB" id="61321at2759"/>